<comment type="caution">
    <text evidence="9">The sequence shown here is derived from an EMBL/GenBank/DDBJ whole genome shotgun (WGS) entry which is preliminary data.</text>
</comment>
<reference evidence="9" key="1">
    <citation type="journal article" date="2014" name="Int. J. Syst. Evol. Microbiol.">
        <title>Complete genome sequence of Corynebacterium casei LMG S-19264T (=DSM 44701T), isolated from a smear-ripened cheese.</title>
        <authorList>
            <consortium name="US DOE Joint Genome Institute (JGI-PGF)"/>
            <person name="Walter F."/>
            <person name="Albersmeier A."/>
            <person name="Kalinowski J."/>
            <person name="Ruckert C."/>
        </authorList>
    </citation>
    <scope>NUCLEOTIDE SEQUENCE</scope>
    <source>
        <strain evidence="9">CGMCC 1.10859</strain>
    </source>
</reference>
<dbReference type="EC" id="3.1.-.-" evidence="7"/>
<keyword evidence="5 7" id="KW-0378">Hydrolase</keyword>
<feature type="region of interest" description="Disordered" evidence="8">
    <location>
        <begin position="164"/>
        <end position="192"/>
    </location>
</feature>
<dbReference type="PANTHER" id="PTHR46986">
    <property type="entry name" value="ENDORIBONUCLEASE YBEY, CHLOROPLASTIC"/>
    <property type="match status" value="1"/>
</dbReference>
<dbReference type="RefSeq" id="WP_051646054.1">
    <property type="nucleotide sequence ID" value="NZ_BNAB01000003.1"/>
</dbReference>
<keyword evidence="7" id="KW-0963">Cytoplasm</keyword>
<dbReference type="GO" id="GO:0004521">
    <property type="term" value="F:RNA endonuclease activity"/>
    <property type="evidence" value="ECO:0007669"/>
    <property type="project" value="UniProtKB-UniRule"/>
</dbReference>
<keyword evidence="7" id="KW-0698">rRNA processing</keyword>
<accession>A0AAN4UP76</accession>
<organism evidence="9 10">
    <name type="scientific">Allgaiera indica</name>
    <dbReference type="NCBI Taxonomy" id="765699"/>
    <lineage>
        <taxon>Bacteria</taxon>
        <taxon>Pseudomonadati</taxon>
        <taxon>Pseudomonadota</taxon>
        <taxon>Alphaproteobacteria</taxon>
        <taxon>Rhodobacterales</taxon>
        <taxon>Paracoccaceae</taxon>
        <taxon>Allgaiera</taxon>
    </lineage>
</organism>
<dbReference type="InterPro" id="IPR023091">
    <property type="entry name" value="MetalPrtase_cat_dom_sf_prd"/>
</dbReference>
<sequence length="192" mass="20425">MSLDIVMEDPRWEALDLEELAERAVAAALGGAGLDPAMAEATLLACDDARIAVLNADFRDKPTPTNVLSWPAAERGADRPGGAPQAPEPDAFGALELGDMAISWDTCTREATEQDKSLRDHVTHLIVHATLHLLGYDHIDAADAALMEGLEVRILASLGIADPYAEAGPAPRSDDPAPGDLERTDGQSQRRI</sequence>
<dbReference type="PROSITE" id="PS01306">
    <property type="entry name" value="UPF0054"/>
    <property type="match status" value="1"/>
</dbReference>
<dbReference type="GO" id="GO:0006364">
    <property type="term" value="P:rRNA processing"/>
    <property type="evidence" value="ECO:0007669"/>
    <property type="project" value="UniProtKB-UniRule"/>
</dbReference>
<dbReference type="Pfam" id="PF02130">
    <property type="entry name" value="YbeY"/>
    <property type="match status" value="1"/>
</dbReference>
<dbReference type="PANTHER" id="PTHR46986:SF1">
    <property type="entry name" value="ENDORIBONUCLEASE YBEY, CHLOROPLASTIC"/>
    <property type="match status" value="1"/>
</dbReference>
<keyword evidence="3 7" id="KW-0479">Metal-binding</keyword>
<feature type="compositionally biased region" description="Basic and acidic residues" evidence="8">
    <location>
        <begin position="172"/>
        <end position="185"/>
    </location>
</feature>
<evidence type="ECO:0000256" key="7">
    <source>
        <dbReference type="HAMAP-Rule" id="MF_00009"/>
    </source>
</evidence>
<keyword evidence="6 7" id="KW-0862">Zinc</keyword>
<evidence type="ECO:0000256" key="6">
    <source>
        <dbReference type="ARBA" id="ARBA00022833"/>
    </source>
</evidence>
<evidence type="ECO:0000256" key="8">
    <source>
        <dbReference type="SAM" id="MobiDB-lite"/>
    </source>
</evidence>
<protein>
    <recommendedName>
        <fullName evidence="7">Endoribonuclease YbeY</fullName>
        <ecNumber evidence="7">3.1.-.-</ecNumber>
    </recommendedName>
</protein>
<feature type="binding site" evidence="7">
    <location>
        <position position="128"/>
    </location>
    <ligand>
        <name>Zn(2+)</name>
        <dbReference type="ChEBI" id="CHEBI:29105"/>
        <note>catalytic</note>
    </ligand>
</feature>
<evidence type="ECO:0000256" key="1">
    <source>
        <dbReference type="ARBA" id="ARBA00010875"/>
    </source>
</evidence>
<reference evidence="9" key="2">
    <citation type="submission" date="2023-06" db="EMBL/GenBank/DDBJ databases">
        <authorList>
            <person name="Sun Q."/>
            <person name="Zhou Y."/>
        </authorList>
    </citation>
    <scope>NUCLEOTIDE SEQUENCE</scope>
    <source>
        <strain evidence="9">CGMCC 1.10859</strain>
    </source>
</reference>
<dbReference type="HAMAP" id="MF_00009">
    <property type="entry name" value="Endoribonucl_YbeY"/>
    <property type="match status" value="1"/>
</dbReference>
<keyword evidence="4 7" id="KW-0255">Endonuclease</keyword>
<evidence type="ECO:0000256" key="3">
    <source>
        <dbReference type="ARBA" id="ARBA00022723"/>
    </source>
</evidence>
<comment type="subcellular location">
    <subcellularLocation>
        <location evidence="7">Cytoplasm</location>
    </subcellularLocation>
</comment>
<feature type="binding site" evidence="7">
    <location>
        <position position="138"/>
    </location>
    <ligand>
        <name>Zn(2+)</name>
        <dbReference type="ChEBI" id="CHEBI:29105"/>
        <note>catalytic</note>
    </ligand>
</feature>
<keyword evidence="7" id="KW-0690">Ribosome biogenesis</keyword>
<dbReference type="NCBIfam" id="TIGR00043">
    <property type="entry name" value="rRNA maturation RNase YbeY"/>
    <property type="match status" value="1"/>
</dbReference>
<feature type="binding site" evidence="7">
    <location>
        <position position="132"/>
    </location>
    <ligand>
        <name>Zn(2+)</name>
        <dbReference type="ChEBI" id="CHEBI:29105"/>
        <note>catalytic</note>
    </ligand>
</feature>
<evidence type="ECO:0000256" key="5">
    <source>
        <dbReference type="ARBA" id="ARBA00022801"/>
    </source>
</evidence>
<dbReference type="Proteomes" id="UP000634647">
    <property type="component" value="Unassembled WGS sequence"/>
</dbReference>
<feature type="region of interest" description="Disordered" evidence="8">
    <location>
        <begin position="72"/>
        <end position="91"/>
    </location>
</feature>
<dbReference type="AlphaFoldDB" id="A0AAN4UP76"/>
<dbReference type="GO" id="GO:0004222">
    <property type="term" value="F:metalloendopeptidase activity"/>
    <property type="evidence" value="ECO:0007669"/>
    <property type="project" value="InterPro"/>
</dbReference>
<dbReference type="GO" id="GO:0005737">
    <property type="term" value="C:cytoplasm"/>
    <property type="evidence" value="ECO:0007669"/>
    <property type="project" value="UniProtKB-SubCell"/>
</dbReference>
<dbReference type="SUPFAM" id="SSF55486">
    <property type="entry name" value="Metalloproteases ('zincins'), catalytic domain"/>
    <property type="match status" value="1"/>
</dbReference>
<dbReference type="EMBL" id="BNAB01000003">
    <property type="protein sequence ID" value="GHD99822.1"/>
    <property type="molecule type" value="Genomic_DNA"/>
</dbReference>
<proteinExistence type="inferred from homology"/>
<evidence type="ECO:0000256" key="2">
    <source>
        <dbReference type="ARBA" id="ARBA00022722"/>
    </source>
</evidence>
<comment type="similarity">
    <text evidence="1 7">Belongs to the endoribonuclease YbeY family.</text>
</comment>
<evidence type="ECO:0000256" key="4">
    <source>
        <dbReference type="ARBA" id="ARBA00022759"/>
    </source>
</evidence>
<comment type="function">
    <text evidence="7">Single strand-specific metallo-endoribonuclease involved in late-stage 70S ribosome quality control and in maturation of the 3' terminus of the 16S rRNA.</text>
</comment>
<evidence type="ECO:0000313" key="10">
    <source>
        <dbReference type="Proteomes" id="UP000634647"/>
    </source>
</evidence>
<evidence type="ECO:0000313" key="9">
    <source>
        <dbReference type="EMBL" id="GHD99822.1"/>
    </source>
</evidence>
<name>A0AAN4UP76_9RHOB</name>
<dbReference type="InterPro" id="IPR002036">
    <property type="entry name" value="YbeY"/>
</dbReference>
<gene>
    <name evidence="7 9" type="primary">ybeY</name>
    <name evidence="9" type="ORF">GCM10008024_09020</name>
</gene>
<dbReference type="Gene3D" id="3.40.390.30">
    <property type="entry name" value="Metalloproteases ('zincins'), catalytic domain"/>
    <property type="match status" value="1"/>
</dbReference>
<comment type="cofactor">
    <cofactor evidence="7">
        <name>Zn(2+)</name>
        <dbReference type="ChEBI" id="CHEBI:29105"/>
    </cofactor>
    <text evidence="7">Binds 1 zinc ion.</text>
</comment>
<dbReference type="InterPro" id="IPR020549">
    <property type="entry name" value="YbeY_CS"/>
</dbReference>
<dbReference type="GO" id="GO:0008270">
    <property type="term" value="F:zinc ion binding"/>
    <property type="evidence" value="ECO:0007669"/>
    <property type="project" value="UniProtKB-UniRule"/>
</dbReference>
<keyword evidence="2 7" id="KW-0540">Nuclease</keyword>